<evidence type="ECO:0000256" key="2">
    <source>
        <dbReference type="ARBA" id="ARBA00003690"/>
    </source>
</evidence>
<protein>
    <submittedName>
        <fullName evidence="16">Cytochrome P450</fullName>
    </submittedName>
</protein>
<dbReference type="SUPFAM" id="SSF48264">
    <property type="entry name" value="Cytochrome P450"/>
    <property type="match status" value="1"/>
</dbReference>
<proteinExistence type="inferred from homology"/>
<evidence type="ECO:0000313" key="17">
    <source>
        <dbReference type="Proteomes" id="UP001458880"/>
    </source>
</evidence>
<evidence type="ECO:0000256" key="3">
    <source>
        <dbReference type="ARBA" id="ARBA00004174"/>
    </source>
</evidence>
<keyword evidence="17" id="KW-1185">Reference proteome</keyword>
<evidence type="ECO:0000256" key="13">
    <source>
        <dbReference type="ARBA" id="ARBA00023136"/>
    </source>
</evidence>
<comment type="subcellular location">
    <subcellularLocation>
        <location evidence="4">Endoplasmic reticulum membrane</location>
        <topology evidence="4">Peripheral membrane protein</topology>
    </subcellularLocation>
    <subcellularLocation>
        <location evidence="3">Microsome membrane</location>
        <topology evidence="3">Peripheral membrane protein</topology>
    </subcellularLocation>
</comment>
<dbReference type="PROSITE" id="PS00086">
    <property type="entry name" value="CYTOCHROME_P450"/>
    <property type="match status" value="1"/>
</dbReference>
<evidence type="ECO:0000256" key="8">
    <source>
        <dbReference type="ARBA" id="ARBA00022824"/>
    </source>
</evidence>
<dbReference type="PANTHER" id="PTHR24291">
    <property type="entry name" value="CYTOCHROME P450 FAMILY 4"/>
    <property type="match status" value="1"/>
</dbReference>
<evidence type="ECO:0000256" key="1">
    <source>
        <dbReference type="ARBA" id="ARBA00001971"/>
    </source>
</evidence>
<evidence type="ECO:0000256" key="9">
    <source>
        <dbReference type="ARBA" id="ARBA00022848"/>
    </source>
</evidence>
<name>A0AAW1MLX2_POPJA</name>
<dbReference type="Pfam" id="PF00067">
    <property type="entry name" value="p450"/>
    <property type="match status" value="2"/>
</dbReference>
<evidence type="ECO:0000256" key="5">
    <source>
        <dbReference type="ARBA" id="ARBA00010617"/>
    </source>
</evidence>
<dbReference type="InterPro" id="IPR017972">
    <property type="entry name" value="Cyt_P450_CS"/>
</dbReference>
<dbReference type="Gene3D" id="1.10.630.10">
    <property type="entry name" value="Cytochrome P450"/>
    <property type="match status" value="2"/>
</dbReference>
<dbReference type="PRINTS" id="PR00465">
    <property type="entry name" value="EP450IV"/>
</dbReference>
<dbReference type="PRINTS" id="PR00385">
    <property type="entry name" value="P450"/>
</dbReference>
<keyword evidence="11 14" id="KW-0408">Iron</keyword>
<evidence type="ECO:0000313" key="16">
    <source>
        <dbReference type="EMBL" id="KAK9747132.1"/>
    </source>
</evidence>
<gene>
    <name evidence="16" type="ORF">QE152_g5567</name>
</gene>
<dbReference type="GO" id="GO:0016705">
    <property type="term" value="F:oxidoreductase activity, acting on paired donors, with incorporation or reduction of molecular oxygen"/>
    <property type="evidence" value="ECO:0007669"/>
    <property type="project" value="InterPro"/>
</dbReference>
<dbReference type="Proteomes" id="UP001458880">
    <property type="component" value="Unassembled WGS sequence"/>
</dbReference>
<comment type="cofactor">
    <cofactor evidence="1 14">
        <name>heme</name>
        <dbReference type="ChEBI" id="CHEBI:30413"/>
    </cofactor>
</comment>
<keyword evidence="13" id="KW-0472">Membrane</keyword>
<accession>A0AAW1MLX2</accession>
<dbReference type="GO" id="GO:0005789">
    <property type="term" value="C:endoplasmic reticulum membrane"/>
    <property type="evidence" value="ECO:0007669"/>
    <property type="project" value="UniProtKB-SubCell"/>
</dbReference>
<keyword evidence="10 15" id="KW-0560">Oxidoreductase</keyword>
<dbReference type="AlphaFoldDB" id="A0AAW1MLX2"/>
<evidence type="ECO:0000256" key="15">
    <source>
        <dbReference type="RuleBase" id="RU000461"/>
    </source>
</evidence>
<comment type="similarity">
    <text evidence="5 15">Belongs to the cytochrome P450 family.</text>
</comment>
<evidence type="ECO:0000256" key="4">
    <source>
        <dbReference type="ARBA" id="ARBA00004406"/>
    </source>
</evidence>
<reference evidence="16 17" key="1">
    <citation type="journal article" date="2024" name="BMC Genomics">
        <title>De novo assembly and annotation of Popillia japonica's genome with initial clues to its potential as an invasive pest.</title>
        <authorList>
            <person name="Cucini C."/>
            <person name="Boschi S."/>
            <person name="Funari R."/>
            <person name="Cardaioli E."/>
            <person name="Iannotti N."/>
            <person name="Marturano G."/>
            <person name="Paoli F."/>
            <person name="Bruttini M."/>
            <person name="Carapelli A."/>
            <person name="Frati F."/>
            <person name="Nardi F."/>
        </authorList>
    </citation>
    <scope>NUCLEOTIDE SEQUENCE [LARGE SCALE GENOMIC DNA]</scope>
    <source>
        <strain evidence="16">DMR45628</strain>
    </source>
</reference>
<keyword evidence="12 15" id="KW-0503">Monooxygenase</keyword>
<keyword evidence="8" id="KW-0256">Endoplasmic reticulum</keyword>
<keyword evidence="9" id="KW-0492">Microsome</keyword>
<keyword evidence="7 14" id="KW-0479">Metal-binding</keyword>
<feature type="binding site" description="axial binding residue" evidence="14">
    <location>
        <position position="290"/>
    </location>
    <ligand>
        <name>heme</name>
        <dbReference type="ChEBI" id="CHEBI:30413"/>
    </ligand>
    <ligandPart>
        <name>Fe</name>
        <dbReference type="ChEBI" id="CHEBI:18248"/>
    </ligandPart>
</feature>
<dbReference type="InterPro" id="IPR001128">
    <property type="entry name" value="Cyt_P450"/>
</dbReference>
<dbReference type="GO" id="GO:0020037">
    <property type="term" value="F:heme binding"/>
    <property type="evidence" value="ECO:0007669"/>
    <property type="project" value="InterPro"/>
</dbReference>
<keyword evidence="6 14" id="KW-0349">Heme</keyword>
<evidence type="ECO:0000256" key="12">
    <source>
        <dbReference type="ARBA" id="ARBA00023033"/>
    </source>
</evidence>
<evidence type="ECO:0000256" key="11">
    <source>
        <dbReference type="ARBA" id="ARBA00023004"/>
    </source>
</evidence>
<sequence>MICETAMGVDIDLTHMAEYRLAILEMGQIIVHIIQRPWFYSGILQLLYFLTPTCYRGLLTSRFLRKYSSNIIKRRQDTFKVDSTGIDKSGYKKRRRFAMLDMLLYAKNTDNSIDDHGIREEVNTFIFEGHDTVSSCLGFTLMLLACNKDVQDKVMEEIKYSIPNKTDKITFDILNNMKYLERVIKESLRLYPSVPMFGRRTSETVTTYSGYTIPQGTEVMIRVFDMHRDPKIYPDPEKFDPDRFLPERTKERHPFAYLPFKFDPDRFLPERTKERHPFAYLPFSAGPRNCIGQKFALLELKTVITSILRNYELLPVDTPKTITLIVDLILHTRDGIRLKLVPRI</sequence>
<evidence type="ECO:0000256" key="7">
    <source>
        <dbReference type="ARBA" id="ARBA00022723"/>
    </source>
</evidence>
<dbReference type="InterPro" id="IPR036396">
    <property type="entry name" value="Cyt_P450_sf"/>
</dbReference>
<dbReference type="GO" id="GO:0005506">
    <property type="term" value="F:iron ion binding"/>
    <property type="evidence" value="ECO:0007669"/>
    <property type="project" value="InterPro"/>
</dbReference>
<evidence type="ECO:0000256" key="14">
    <source>
        <dbReference type="PIRSR" id="PIRSR602403-1"/>
    </source>
</evidence>
<dbReference type="InterPro" id="IPR050196">
    <property type="entry name" value="Cytochrome_P450_Monoox"/>
</dbReference>
<dbReference type="InterPro" id="IPR002403">
    <property type="entry name" value="Cyt_P450_E_grp-IV"/>
</dbReference>
<evidence type="ECO:0000256" key="6">
    <source>
        <dbReference type="ARBA" id="ARBA00022617"/>
    </source>
</evidence>
<dbReference type="EMBL" id="JASPKY010000034">
    <property type="protein sequence ID" value="KAK9747132.1"/>
    <property type="molecule type" value="Genomic_DNA"/>
</dbReference>
<dbReference type="GO" id="GO:0004497">
    <property type="term" value="F:monooxygenase activity"/>
    <property type="evidence" value="ECO:0007669"/>
    <property type="project" value="UniProtKB-KW"/>
</dbReference>
<organism evidence="16 17">
    <name type="scientific">Popillia japonica</name>
    <name type="common">Japanese beetle</name>
    <dbReference type="NCBI Taxonomy" id="7064"/>
    <lineage>
        <taxon>Eukaryota</taxon>
        <taxon>Metazoa</taxon>
        <taxon>Ecdysozoa</taxon>
        <taxon>Arthropoda</taxon>
        <taxon>Hexapoda</taxon>
        <taxon>Insecta</taxon>
        <taxon>Pterygota</taxon>
        <taxon>Neoptera</taxon>
        <taxon>Endopterygota</taxon>
        <taxon>Coleoptera</taxon>
        <taxon>Polyphaga</taxon>
        <taxon>Scarabaeiformia</taxon>
        <taxon>Scarabaeidae</taxon>
        <taxon>Rutelinae</taxon>
        <taxon>Popillia</taxon>
    </lineage>
</organism>
<evidence type="ECO:0000256" key="10">
    <source>
        <dbReference type="ARBA" id="ARBA00023002"/>
    </source>
</evidence>
<comment type="caution">
    <text evidence="16">The sequence shown here is derived from an EMBL/GenBank/DDBJ whole genome shotgun (WGS) entry which is preliminary data.</text>
</comment>
<comment type="function">
    <text evidence="2">May be involved in the metabolism of insect hormones and in the breakdown of synthetic insecticides.</text>
</comment>
<dbReference type="PANTHER" id="PTHR24291:SF189">
    <property type="entry name" value="CYTOCHROME P450 4C3-RELATED"/>
    <property type="match status" value="1"/>
</dbReference>